<evidence type="ECO:0000259" key="1">
    <source>
        <dbReference type="Pfam" id="PF18254"/>
    </source>
</evidence>
<dbReference type="AlphaFoldDB" id="E8KEA8"/>
<sequence length="108" mass="12242">MRLFALQSPRFIGTPAAFSKRGAILQWFPARLAQLQNLNNIPSAVSHDVYMHCSYDIAANKHDVKKALNQVIRRHIETEYGWQDRDVTKIGYRNGKPVICLSISTSSV</sequence>
<name>E8KEA8_9PAST</name>
<dbReference type="InterPro" id="IPR040542">
    <property type="entry name" value="HMW1_D2"/>
</dbReference>
<keyword evidence="3" id="KW-1185">Reference proteome</keyword>
<feature type="domain" description="HMW1" evidence="1">
    <location>
        <begin position="4"/>
        <end position="76"/>
    </location>
</feature>
<dbReference type="Proteomes" id="UP000005467">
    <property type="component" value="Unassembled WGS sequence"/>
</dbReference>
<gene>
    <name evidence="2" type="ORF">HMPREF0027_0175</name>
</gene>
<dbReference type="Pfam" id="PF18254">
    <property type="entry name" value="HMw1_D2"/>
    <property type="match status" value="1"/>
</dbReference>
<comment type="caution">
    <text evidence="2">The sequence shown here is derived from an EMBL/GenBank/DDBJ whole genome shotgun (WGS) entry which is preliminary data.</text>
</comment>
<protein>
    <recommendedName>
        <fullName evidence="1">HMW1 domain-containing protein</fullName>
    </recommendedName>
</protein>
<evidence type="ECO:0000313" key="2">
    <source>
        <dbReference type="EMBL" id="EFX92753.1"/>
    </source>
</evidence>
<reference evidence="2 3" key="1">
    <citation type="submission" date="2011-01" db="EMBL/GenBank/DDBJ databases">
        <authorList>
            <person name="Muzny D."/>
            <person name="Qin X."/>
            <person name="Deng J."/>
            <person name="Jiang H."/>
            <person name="Liu Y."/>
            <person name="Qu J."/>
            <person name="Song X.-Z."/>
            <person name="Zhang L."/>
            <person name="Thornton R."/>
            <person name="Coyle M."/>
            <person name="Francisco L."/>
            <person name="Jackson L."/>
            <person name="Javaid M."/>
            <person name="Korchina V."/>
            <person name="Kovar C."/>
            <person name="Mata R."/>
            <person name="Mathew T."/>
            <person name="Ngo R."/>
            <person name="Nguyen L."/>
            <person name="Nguyen N."/>
            <person name="Okwuonu G."/>
            <person name="Ongeri F."/>
            <person name="Pham C."/>
            <person name="Simmons D."/>
            <person name="Wilczek-Boney K."/>
            <person name="Hale W."/>
            <person name="Jakkamsetti A."/>
            <person name="Pham P."/>
            <person name="Ruth R."/>
            <person name="San Lucas F."/>
            <person name="Warren J."/>
            <person name="Zhang J."/>
            <person name="Zhao Z."/>
            <person name="Zhou C."/>
            <person name="Zhu D."/>
            <person name="Lee S."/>
            <person name="Bess C."/>
            <person name="Blankenburg K."/>
            <person name="Forbes L."/>
            <person name="Fu Q."/>
            <person name="Gubbala S."/>
            <person name="Hirani K."/>
            <person name="Jayaseelan J.C."/>
            <person name="Lara F."/>
            <person name="Munidasa M."/>
            <person name="Palculict T."/>
            <person name="Patil S."/>
            <person name="Pu L.-L."/>
            <person name="Saada N."/>
            <person name="Tang L."/>
            <person name="Weissenberger G."/>
            <person name="Zhu Y."/>
            <person name="Hemphill L."/>
            <person name="Shang Y."/>
            <person name="Youmans B."/>
            <person name="Ayvaz T."/>
            <person name="Ross M."/>
            <person name="Santibanez J."/>
            <person name="Aqrawi P."/>
            <person name="Gross S."/>
            <person name="Joshi V."/>
            <person name="Fowler G."/>
            <person name="Nazareth L."/>
            <person name="Reid J."/>
            <person name="Worley K."/>
            <person name="Petrosino J."/>
            <person name="Highlander S."/>
            <person name="Gibbs R."/>
        </authorList>
    </citation>
    <scope>NUCLEOTIDE SEQUENCE [LARGE SCALE GENOMIC DNA]</scope>
    <source>
        <strain evidence="2 3">ATCC 25976</strain>
    </source>
</reference>
<evidence type="ECO:0000313" key="3">
    <source>
        <dbReference type="Proteomes" id="UP000005467"/>
    </source>
</evidence>
<dbReference type="EMBL" id="AEVG01000015">
    <property type="protein sequence ID" value="EFX92753.1"/>
    <property type="molecule type" value="Genomic_DNA"/>
</dbReference>
<accession>E8KEA8</accession>
<dbReference type="HOGENOM" id="CLU_2191357_0_0_6"/>
<organism evidence="2 3">
    <name type="scientific">Actinobacillus ureae ATCC 25976</name>
    <dbReference type="NCBI Taxonomy" id="887324"/>
    <lineage>
        <taxon>Bacteria</taxon>
        <taxon>Pseudomonadati</taxon>
        <taxon>Pseudomonadota</taxon>
        <taxon>Gammaproteobacteria</taxon>
        <taxon>Pasteurellales</taxon>
        <taxon>Pasteurellaceae</taxon>
        <taxon>Actinobacillus</taxon>
    </lineage>
</organism>
<proteinExistence type="predicted"/>